<evidence type="ECO:0000313" key="2">
    <source>
        <dbReference type="Proteomes" id="UP001175001"/>
    </source>
</evidence>
<name>A0AA39XUE8_9PEZI</name>
<reference evidence="1" key="1">
    <citation type="submission" date="2023-06" db="EMBL/GenBank/DDBJ databases">
        <title>Multi-omics analyses reveal the molecular pathogenesis toolkit of Lasiodiplodia hormozganensis, a cross-kingdom pathogen.</title>
        <authorList>
            <person name="Felix C."/>
            <person name="Meneses R."/>
            <person name="Goncalves M.F.M."/>
            <person name="Tilleman L."/>
            <person name="Duarte A.S."/>
            <person name="Jorrin-Novo J.V."/>
            <person name="Van De Peer Y."/>
            <person name="Deforce D."/>
            <person name="Van Nieuwerburgh F."/>
            <person name="Esteves A.C."/>
            <person name="Alves A."/>
        </authorList>
    </citation>
    <scope>NUCLEOTIDE SEQUENCE</scope>
    <source>
        <strain evidence="1">CBS 339.90</strain>
    </source>
</reference>
<dbReference type="EMBL" id="JAUJDW010000092">
    <property type="protein sequence ID" value="KAK0640000.1"/>
    <property type="molecule type" value="Genomic_DNA"/>
</dbReference>
<organism evidence="1 2">
    <name type="scientific">Lasiodiplodia hormozganensis</name>
    <dbReference type="NCBI Taxonomy" id="869390"/>
    <lineage>
        <taxon>Eukaryota</taxon>
        <taxon>Fungi</taxon>
        <taxon>Dikarya</taxon>
        <taxon>Ascomycota</taxon>
        <taxon>Pezizomycotina</taxon>
        <taxon>Dothideomycetes</taxon>
        <taxon>Dothideomycetes incertae sedis</taxon>
        <taxon>Botryosphaeriales</taxon>
        <taxon>Botryosphaeriaceae</taxon>
        <taxon>Lasiodiplodia</taxon>
    </lineage>
</organism>
<dbReference type="AlphaFoldDB" id="A0AA39XUE8"/>
<sequence>MLPPIAPTVLERNPKFKVLYDDISQNKLNPDASTKDEKKQRLIDQAREEFNTKRTDLAKTEILKSSLESLSARAADLPDELHEVVTIVAAQLNGRIPPSDREILQEDIEYFTEHIIPISRALSTHLKSTALQLCRIAIPECPSSSPSYLPQSPSPIPIPIPIPG</sequence>
<comment type="caution">
    <text evidence="1">The sequence shown here is derived from an EMBL/GenBank/DDBJ whole genome shotgun (WGS) entry which is preliminary data.</text>
</comment>
<accession>A0AA39XUE8</accession>
<keyword evidence="2" id="KW-1185">Reference proteome</keyword>
<dbReference type="Proteomes" id="UP001175001">
    <property type="component" value="Unassembled WGS sequence"/>
</dbReference>
<proteinExistence type="predicted"/>
<evidence type="ECO:0000313" key="1">
    <source>
        <dbReference type="EMBL" id="KAK0640000.1"/>
    </source>
</evidence>
<gene>
    <name evidence="1" type="ORF">DIS24_g9814</name>
</gene>
<protein>
    <submittedName>
        <fullName evidence="1">Uncharacterized protein</fullName>
    </submittedName>
</protein>